<feature type="transmembrane region" description="Helical" evidence="5">
    <location>
        <begin position="271"/>
        <end position="293"/>
    </location>
</feature>
<dbReference type="PANTHER" id="PTHR11814">
    <property type="entry name" value="SULFATE TRANSPORTER"/>
    <property type="match status" value="1"/>
</dbReference>
<dbReference type="GO" id="GO:0016020">
    <property type="term" value="C:membrane"/>
    <property type="evidence" value="ECO:0007669"/>
    <property type="project" value="UniProtKB-SubCell"/>
</dbReference>
<dbReference type="STRING" id="323850.Shew_0497"/>
<protein>
    <submittedName>
        <fullName evidence="7">Sulphate transporter</fullName>
    </submittedName>
</protein>
<gene>
    <name evidence="7" type="ordered locus">Shew_0497</name>
</gene>
<dbReference type="PROSITE" id="PS50801">
    <property type="entry name" value="STAS"/>
    <property type="match status" value="1"/>
</dbReference>
<feature type="transmembrane region" description="Helical" evidence="5">
    <location>
        <begin position="78"/>
        <end position="107"/>
    </location>
</feature>
<evidence type="ECO:0000256" key="1">
    <source>
        <dbReference type="ARBA" id="ARBA00004141"/>
    </source>
</evidence>
<dbReference type="Gene3D" id="3.30.750.24">
    <property type="entry name" value="STAS domain"/>
    <property type="match status" value="1"/>
</dbReference>
<dbReference type="Proteomes" id="UP000001558">
    <property type="component" value="Chromosome"/>
</dbReference>
<dbReference type="InterPro" id="IPR011547">
    <property type="entry name" value="SLC26A/SulP_dom"/>
</dbReference>
<dbReference type="InterPro" id="IPR001902">
    <property type="entry name" value="SLC26A/SulP_fam"/>
</dbReference>
<name>A3QA71_SHELP</name>
<dbReference type="CDD" id="cd07042">
    <property type="entry name" value="STAS_SulP_like_sulfate_transporter"/>
    <property type="match status" value="1"/>
</dbReference>
<evidence type="ECO:0000256" key="5">
    <source>
        <dbReference type="SAM" id="Phobius"/>
    </source>
</evidence>
<dbReference type="GO" id="GO:0055085">
    <property type="term" value="P:transmembrane transport"/>
    <property type="evidence" value="ECO:0007669"/>
    <property type="project" value="InterPro"/>
</dbReference>
<dbReference type="InterPro" id="IPR002645">
    <property type="entry name" value="STAS_dom"/>
</dbReference>
<dbReference type="Pfam" id="PF01740">
    <property type="entry name" value="STAS"/>
    <property type="match status" value="1"/>
</dbReference>
<feature type="domain" description="STAS" evidence="6">
    <location>
        <begin position="447"/>
        <end position="558"/>
    </location>
</feature>
<feature type="transmembrane region" description="Helical" evidence="5">
    <location>
        <begin position="401"/>
        <end position="432"/>
    </location>
</feature>
<dbReference type="HOGENOM" id="CLU_003182_13_1_6"/>
<reference evidence="7 8" key="1">
    <citation type="submission" date="2007-03" db="EMBL/GenBank/DDBJ databases">
        <title>Complete sequence of Shewanella loihica PV-4.</title>
        <authorList>
            <consortium name="US DOE Joint Genome Institute"/>
            <person name="Copeland A."/>
            <person name="Lucas S."/>
            <person name="Lapidus A."/>
            <person name="Barry K."/>
            <person name="Detter J.C."/>
            <person name="Glavina del Rio T."/>
            <person name="Hammon N."/>
            <person name="Israni S."/>
            <person name="Dalin E."/>
            <person name="Tice H."/>
            <person name="Pitluck S."/>
            <person name="Chain P."/>
            <person name="Malfatti S."/>
            <person name="Shin M."/>
            <person name="Vergez L."/>
            <person name="Schmutz J."/>
            <person name="Larimer F."/>
            <person name="Land M."/>
            <person name="Hauser L."/>
            <person name="Kyrpides N."/>
            <person name="Mikhailova N."/>
            <person name="Romine M.F."/>
            <person name="Serres G."/>
            <person name="Fredrickson J."/>
            <person name="Tiedje J."/>
            <person name="Richardson P."/>
        </authorList>
    </citation>
    <scope>NUCLEOTIDE SEQUENCE [LARGE SCALE GENOMIC DNA]</scope>
    <source>
        <strain evidence="8">ATCC BAA-1088 / PV-4</strain>
    </source>
</reference>
<evidence type="ECO:0000256" key="3">
    <source>
        <dbReference type="ARBA" id="ARBA00022989"/>
    </source>
</evidence>
<dbReference type="AlphaFoldDB" id="A3QA71"/>
<feature type="transmembrane region" description="Helical" evidence="5">
    <location>
        <begin position="119"/>
        <end position="141"/>
    </location>
</feature>
<keyword evidence="4 5" id="KW-0472">Membrane</keyword>
<keyword evidence="3 5" id="KW-1133">Transmembrane helix</keyword>
<evidence type="ECO:0000256" key="4">
    <source>
        <dbReference type="ARBA" id="ARBA00023136"/>
    </source>
</evidence>
<feature type="transmembrane region" description="Helical" evidence="5">
    <location>
        <begin position="351"/>
        <end position="381"/>
    </location>
</feature>
<dbReference type="NCBIfam" id="NF008660">
    <property type="entry name" value="PRK11660.1"/>
    <property type="match status" value="1"/>
</dbReference>
<dbReference type="InterPro" id="IPR036513">
    <property type="entry name" value="STAS_dom_sf"/>
</dbReference>
<dbReference type="eggNOG" id="COG0659">
    <property type="taxonomic scope" value="Bacteria"/>
</dbReference>
<sequence precursor="true">MFSAVKKSISAKPSFQEIQTNILAGLTVGVIALPLSMALAIASGVPPQHGLYTAMIAGIVIALCGGSKVNISGPTAAFVVILLPIVQQFGLGGLLLSGLMAGVILLLMGLGKLGKLIEIVPYPVTVGFTAGIGVVIATFQIKDFFGLEVAAGGEHYLEKLSYILQALTSISWQETLIGALTLAVLLAWPKLKSKVPAHLAALLVGALIAWVMTQMIGGFSVATIGSRFHYELDGLLGSGIPPIMPSFEWPWNLPGADGQPIGMSFELVRELLPSAITIAILGALESLLCAVVADGMSGKKHNPNDELIGQGLGNILVPLFGGIPATAAIARTAANVKAGGSMPLASVVHGLFILAGILLLAPLLSYIPMASMAALLLVVAWNMSEAKHFVRTLKVAPRDDVLILVLCFALTVLFDMTIAVAVGMGLAAMLFIRRSISLTDARAVETNHQAYEVPESVVVYDINGPLFFGSAHKALKTIALVRPDVRVVILDMSEVTLLDMSAIVAMESIAQDLSGKQVALIINNLQPRMLLKLRRAGIRKRRGQVEYARTMDDSFALAQRMTAQA</sequence>
<evidence type="ECO:0000259" key="6">
    <source>
        <dbReference type="PROSITE" id="PS50801"/>
    </source>
</evidence>
<proteinExistence type="predicted"/>
<dbReference type="EMBL" id="CP000606">
    <property type="protein sequence ID" value="ABO22369.1"/>
    <property type="molecule type" value="Genomic_DNA"/>
</dbReference>
<accession>A3QA71</accession>
<comment type="subcellular location">
    <subcellularLocation>
        <location evidence="1">Membrane</location>
        <topology evidence="1">Multi-pass membrane protein</topology>
    </subcellularLocation>
</comment>
<organism evidence="7 8">
    <name type="scientific">Shewanella loihica (strain ATCC BAA-1088 / PV-4)</name>
    <dbReference type="NCBI Taxonomy" id="323850"/>
    <lineage>
        <taxon>Bacteria</taxon>
        <taxon>Pseudomonadati</taxon>
        <taxon>Pseudomonadota</taxon>
        <taxon>Gammaproteobacteria</taxon>
        <taxon>Alteromonadales</taxon>
        <taxon>Shewanellaceae</taxon>
        <taxon>Shewanella</taxon>
    </lineage>
</organism>
<feature type="transmembrane region" description="Helical" evidence="5">
    <location>
        <begin position="162"/>
        <end position="188"/>
    </location>
</feature>
<dbReference type="SUPFAM" id="SSF52091">
    <property type="entry name" value="SpoIIaa-like"/>
    <property type="match status" value="1"/>
</dbReference>
<evidence type="ECO:0000313" key="8">
    <source>
        <dbReference type="Proteomes" id="UP000001558"/>
    </source>
</evidence>
<dbReference type="Pfam" id="PF00916">
    <property type="entry name" value="Sulfate_transp"/>
    <property type="match status" value="1"/>
</dbReference>
<dbReference type="KEGG" id="slo:Shew_0497"/>
<feature type="transmembrane region" description="Helical" evidence="5">
    <location>
        <begin position="21"/>
        <end position="43"/>
    </location>
</feature>
<dbReference type="OrthoDB" id="9769739at2"/>
<evidence type="ECO:0000313" key="7">
    <source>
        <dbReference type="EMBL" id="ABO22369.1"/>
    </source>
</evidence>
<evidence type="ECO:0000256" key="2">
    <source>
        <dbReference type="ARBA" id="ARBA00022692"/>
    </source>
</evidence>
<feature type="transmembrane region" description="Helical" evidence="5">
    <location>
        <begin position="200"/>
        <end position="222"/>
    </location>
</feature>
<keyword evidence="8" id="KW-1185">Reference proteome</keyword>
<feature type="transmembrane region" description="Helical" evidence="5">
    <location>
        <begin position="313"/>
        <end position="330"/>
    </location>
</feature>
<keyword evidence="2 5" id="KW-0812">Transmembrane</keyword>